<dbReference type="Proteomes" id="UP000727407">
    <property type="component" value="Unassembled WGS sequence"/>
</dbReference>
<organism evidence="9 10">
    <name type="scientific">Clarias magur</name>
    <name type="common">Asian catfish</name>
    <name type="synonym">Macropteronotus magur</name>
    <dbReference type="NCBI Taxonomy" id="1594786"/>
    <lineage>
        <taxon>Eukaryota</taxon>
        <taxon>Metazoa</taxon>
        <taxon>Chordata</taxon>
        <taxon>Craniata</taxon>
        <taxon>Vertebrata</taxon>
        <taxon>Euteleostomi</taxon>
        <taxon>Actinopterygii</taxon>
        <taxon>Neopterygii</taxon>
        <taxon>Teleostei</taxon>
        <taxon>Ostariophysi</taxon>
        <taxon>Siluriformes</taxon>
        <taxon>Clariidae</taxon>
        <taxon>Clarias</taxon>
    </lineage>
</organism>
<protein>
    <recommendedName>
        <fullName evidence="7">Centriolar satellite-associated tubulin polyglutamylase complex regulator 1</fullName>
    </recommendedName>
</protein>
<keyword evidence="3" id="KW-0597">Phosphoprotein</keyword>
<dbReference type="CDD" id="cd22959">
    <property type="entry name" value="DD_C11orf49"/>
    <property type="match status" value="1"/>
</dbReference>
<comment type="caution">
    <text evidence="9">The sequence shown here is derived from an EMBL/GenBank/DDBJ whole genome shotgun (WGS) entry which is preliminary data.</text>
</comment>
<evidence type="ECO:0000256" key="8">
    <source>
        <dbReference type="ARBA" id="ARBA00045673"/>
    </source>
</evidence>
<dbReference type="InterPro" id="IPR038968">
    <property type="entry name" value="CSTPP1"/>
</dbReference>
<evidence type="ECO:0000256" key="3">
    <source>
        <dbReference type="ARBA" id="ARBA00022553"/>
    </source>
</evidence>
<keyword evidence="10" id="KW-1185">Reference proteome</keyword>
<dbReference type="PANTHER" id="PTHR34252:SF1">
    <property type="entry name" value="CENTRIOLAR SATELLITE-ASSOCIATED TUBULIN POLYGLUTAMYLASE COMPLEX REGULATOR 1"/>
    <property type="match status" value="1"/>
</dbReference>
<name>A0A8J4XF93_CLAMG</name>
<reference evidence="9" key="1">
    <citation type="submission" date="2020-07" db="EMBL/GenBank/DDBJ databases">
        <title>Clarias magur genome sequencing, assembly and annotation.</title>
        <authorList>
            <person name="Kushwaha B."/>
            <person name="Kumar R."/>
            <person name="Das P."/>
            <person name="Joshi C.G."/>
            <person name="Kumar D."/>
            <person name="Nagpure N.S."/>
            <person name="Pandey M."/>
            <person name="Agarwal S."/>
            <person name="Srivastava S."/>
            <person name="Singh M."/>
            <person name="Sahoo L."/>
            <person name="Jayasankar P."/>
            <person name="Meher P.K."/>
            <person name="Koringa P.G."/>
            <person name="Iquebal M.A."/>
            <person name="Das S.P."/>
            <person name="Bit A."/>
            <person name="Patnaik S."/>
            <person name="Patel N."/>
            <person name="Shah T.M."/>
            <person name="Hinsu A."/>
            <person name="Jena J.K."/>
        </authorList>
    </citation>
    <scope>NUCLEOTIDE SEQUENCE</scope>
    <source>
        <strain evidence="9">CIFAMagur01</strain>
        <tissue evidence="9">Testis</tissue>
    </source>
</reference>
<dbReference type="AlphaFoldDB" id="A0A8J4XF93"/>
<evidence type="ECO:0000256" key="2">
    <source>
        <dbReference type="ARBA" id="ARBA00022490"/>
    </source>
</evidence>
<comment type="subcellular location">
    <subcellularLocation>
        <location evidence="1">Cytoplasm</location>
        <location evidence="1">Cytoskeleton</location>
        <location evidence="1">Microtubule organizing center</location>
        <location evidence="1">Centrosome</location>
        <location evidence="1">Centriolar satellite</location>
    </subcellularLocation>
</comment>
<dbReference type="OrthoDB" id="197906at2759"/>
<dbReference type="GO" id="GO:0005874">
    <property type="term" value="C:microtubule"/>
    <property type="evidence" value="ECO:0007669"/>
    <property type="project" value="UniProtKB-KW"/>
</dbReference>
<sequence>MNTDRFSVSAEEYLAESSALFYLNDAVTQLLQHRDEFIQFGIVRYFAEYFTSVKNGNHVLFREFSYVKGTAHNRASFIHIFWKCFRQIGKNRDLLTMTEYTSLLQLLCPDFPVEIVQNTAKIVLMEDATDCPMSLSDFIYAFQIQFYYEELLESVLVIYEDLLEGKNPNTVIVPTSTSAETISSEETDTQEGVESSVLLECIEGLCERFKHKHPPLSAIKEVLESSTRISYYGFLMALAKHEGISQGIGALPNRSDLLIDPEMDQELERL</sequence>
<keyword evidence="4" id="KW-0493">Microtubule</keyword>
<keyword evidence="5" id="KW-0206">Cytoskeleton</keyword>
<proteinExistence type="inferred from homology"/>
<evidence type="ECO:0000256" key="6">
    <source>
        <dbReference type="ARBA" id="ARBA00033750"/>
    </source>
</evidence>
<evidence type="ECO:0000256" key="1">
    <source>
        <dbReference type="ARBA" id="ARBA00004607"/>
    </source>
</evidence>
<comment type="function">
    <text evidence="8">Regulator of the tubulin polyglutamylase complex (TPGC) that controls cytoskeletal organization, nuclear shape, and cilium disassembly by balancing microtubule and actin assembly. Regulates the assembly and stability of the TPGC and thereby modulates polyglutamylation of the microtubule, which antagonizes MAP4 binding.</text>
</comment>
<evidence type="ECO:0000256" key="5">
    <source>
        <dbReference type="ARBA" id="ARBA00023212"/>
    </source>
</evidence>
<dbReference type="GO" id="GO:0034451">
    <property type="term" value="C:centriolar satellite"/>
    <property type="evidence" value="ECO:0007669"/>
    <property type="project" value="UniProtKB-SubCell"/>
</dbReference>
<gene>
    <name evidence="9" type="ORF">DAT39_006217</name>
</gene>
<evidence type="ECO:0000313" key="10">
    <source>
        <dbReference type="Proteomes" id="UP000727407"/>
    </source>
</evidence>
<evidence type="ECO:0000256" key="7">
    <source>
        <dbReference type="ARBA" id="ARBA00033769"/>
    </source>
</evidence>
<keyword evidence="2" id="KW-0963">Cytoplasm</keyword>
<dbReference type="EMBL" id="QNUK01000064">
    <property type="protein sequence ID" value="KAF5904050.1"/>
    <property type="molecule type" value="Genomic_DNA"/>
</dbReference>
<evidence type="ECO:0000256" key="4">
    <source>
        <dbReference type="ARBA" id="ARBA00022701"/>
    </source>
</evidence>
<evidence type="ECO:0000313" key="9">
    <source>
        <dbReference type="EMBL" id="KAF5904050.1"/>
    </source>
</evidence>
<accession>A0A8J4XF93</accession>
<dbReference type="PANTHER" id="PTHR34252">
    <property type="entry name" value="UPF0705 PROTEIN C11ORF49"/>
    <property type="match status" value="1"/>
</dbReference>
<feature type="non-terminal residue" evidence="9">
    <location>
        <position position="270"/>
    </location>
</feature>
<comment type="similarity">
    <text evidence="6">Belongs to the CSTPP1 family.</text>
</comment>